<gene>
    <name evidence="1" type="ORF">OCBIM_22025047mg</name>
</gene>
<protein>
    <submittedName>
        <fullName evidence="1">Uncharacterized protein</fullName>
    </submittedName>
</protein>
<name>A0A0L8IBW6_OCTBM</name>
<evidence type="ECO:0000313" key="1">
    <source>
        <dbReference type="EMBL" id="KOF98515.1"/>
    </source>
</evidence>
<proteinExistence type="predicted"/>
<reference evidence="1" key="1">
    <citation type="submission" date="2015-07" db="EMBL/GenBank/DDBJ databases">
        <title>MeaNS - Measles Nucleotide Surveillance Program.</title>
        <authorList>
            <person name="Tran T."/>
            <person name="Druce J."/>
        </authorList>
    </citation>
    <scope>NUCLEOTIDE SEQUENCE</scope>
    <source>
        <strain evidence="1">UCB-OBI-ISO-001</strain>
        <tissue evidence="1">Gonad</tissue>
    </source>
</reference>
<accession>A0A0L8IBW6</accession>
<sequence>MCVYVYIDINMSVGLSIYIITDTRAYRFTESLQVNQAGPSEISLLPYDLRAMEEYVLLK</sequence>
<organism evidence="1">
    <name type="scientific">Octopus bimaculoides</name>
    <name type="common">California two-spotted octopus</name>
    <dbReference type="NCBI Taxonomy" id="37653"/>
    <lineage>
        <taxon>Eukaryota</taxon>
        <taxon>Metazoa</taxon>
        <taxon>Spiralia</taxon>
        <taxon>Lophotrochozoa</taxon>
        <taxon>Mollusca</taxon>
        <taxon>Cephalopoda</taxon>
        <taxon>Coleoidea</taxon>
        <taxon>Octopodiformes</taxon>
        <taxon>Octopoda</taxon>
        <taxon>Incirrata</taxon>
        <taxon>Octopodidae</taxon>
        <taxon>Octopus</taxon>
    </lineage>
</organism>
<dbReference type="EMBL" id="KQ416136">
    <property type="protein sequence ID" value="KOF98515.1"/>
    <property type="molecule type" value="Genomic_DNA"/>
</dbReference>
<dbReference type="AlphaFoldDB" id="A0A0L8IBW6"/>